<organism evidence="2 3">
    <name type="scientific">Chiloscyllium punctatum</name>
    <name type="common">Brownbanded bambooshark</name>
    <name type="synonym">Hemiscyllium punctatum</name>
    <dbReference type="NCBI Taxonomy" id="137246"/>
    <lineage>
        <taxon>Eukaryota</taxon>
        <taxon>Metazoa</taxon>
        <taxon>Chordata</taxon>
        <taxon>Craniata</taxon>
        <taxon>Vertebrata</taxon>
        <taxon>Chondrichthyes</taxon>
        <taxon>Elasmobranchii</taxon>
        <taxon>Galeomorphii</taxon>
        <taxon>Galeoidea</taxon>
        <taxon>Orectolobiformes</taxon>
        <taxon>Hemiscylliidae</taxon>
        <taxon>Chiloscyllium</taxon>
    </lineage>
</organism>
<evidence type="ECO:0000313" key="2">
    <source>
        <dbReference type="EMBL" id="GCC22824.1"/>
    </source>
</evidence>
<dbReference type="STRING" id="137246.A0A401RXD8"/>
<keyword evidence="3" id="KW-1185">Reference proteome</keyword>
<sequence length="92" mass="10868">MMRLPQTLPLCHLRPPHYIQLPYTKASGDRIERIHCFSMNMDLNAQVEEYEKVSDEEIEEQEEKKEDAEDDIAEDDDETEEKHTEESTDVND</sequence>
<dbReference type="Proteomes" id="UP000287033">
    <property type="component" value="Unassembled WGS sequence"/>
</dbReference>
<evidence type="ECO:0000256" key="1">
    <source>
        <dbReference type="SAM" id="MobiDB-lite"/>
    </source>
</evidence>
<accession>A0A401RXD8</accession>
<comment type="caution">
    <text evidence="2">The sequence shown here is derived from an EMBL/GenBank/DDBJ whole genome shotgun (WGS) entry which is preliminary data.</text>
</comment>
<dbReference type="AlphaFoldDB" id="A0A401RXD8"/>
<feature type="compositionally biased region" description="Acidic residues" evidence="1">
    <location>
        <begin position="68"/>
        <end position="79"/>
    </location>
</feature>
<protein>
    <submittedName>
        <fullName evidence="2">Uncharacterized protein</fullName>
    </submittedName>
</protein>
<feature type="region of interest" description="Disordered" evidence="1">
    <location>
        <begin position="51"/>
        <end position="92"/>
    </location>
</feature>
<reference evidence="2 3" key="1">
    <citation type="journal article" date="2018" name="Nat. Ecol. Evol.">
        <title>Shark genomes provide insights into elasmobranch evolution and the origin of vertebrates.</title>
        <authorList>
            <person name="Hara Y"/>
            <person name="Yamaguchi K"/>
            <person name="Onimaru K"/>
            <person name="Kadota M"/>
            <person name="Koyanagi M"/>
            <person name="Keeley SD"/>
            <person name="Tatsumi K"/>
            <person name="Tanaka K"/>
            <person name="Motone F"/>
            <person name="Kageyama Y"/>
            <person name="Nozu R"/>
            <person name="Adachi N"/>
            <person name="Nishimura O"/>
            <person name="Nakagawa R"/>
            <person name="Tanegashima C"/>
            <person name="Kiyatake I"/>
            <person name="Matsumoto R"/>
            <person name="Murakumo K"/>
            <person name="Nishida K"/>
            <person name="Terakita A"/>
            <person name="Kuratani S"/>
            <person name="Sato K"/>
            <person name="Hyodo S Kuraku.S."/>
        </authorList>
    </citation>
    <scope>NUCLEOTIDE SEQUENCE [LARGE SCALE GENOMIC DNA]</scope>
</reference>
<proteinExistence type="predicted"/>
<name>A0A401RXD8_CHIPU</name>
<dbReference type="EMBL" id="BEZZ01000018">
    <property type="protein sequence ID" value="GCC22824.1"/>
    <property type="molecule type" value="Genomic_DNA"/>
</dbReference>
<gene>
    <name evidence="2" type="ORF">chiPu_0001214</name>
</gene>
<evidence type="ECO:0000313" key="3">
    <source>
        <dbReference type="Proteomes" id="UP000287033"/>
    </source>
</evidence>